<dbReference type="PRINTS" id="PR00990">
    <property type="entry name" value="RIBOKINASE"/>
</dbReference>
<sequence length="284" mass="31385">EKIDALSENYFSGGVTANYLVAVSRLGGLCGFIGAVGDDSYGDFLVDDFVKEKVDTTFIVKKPNKKTPVNFIFITQGEKSIIQSPHMQTTKIDVNDLNESFIAESKLLHTTMIHQEVTEKAIKIAKRNNVKISIDLESQIAKRGWQNLKNILLNADILIPNKEGAKSITNSDSPEKAANILVKKGIPIVIITLGSKGALITTSDFQKRIPTYDIKRIIDTTGAGDTFNGAFSLAYWIKGWDLEKACKYGNAAASLKIQRLGARSGMPKENELLDFLKKNDYTFF</sequence>
<feature type="non-terminal residue" evidence="5">
    <location>
        <position position="1"/>
    </location>
</feature>
<dbReference type="PANTHER" id="PTHR10584:SF166">
    <property type="entry name" value="RIBOKINASE"/>
    <property type="match status" value="1"/>
</dbReference>
<reference evidence="5" key="1">
    <citation type="journal article" date="2014" name="Front. Microbiol.">
        <title>High frequency of phylogenetically diverse reductive dehalogenase-homologous genes in deep subseafloor sedimentary metagenomes.</title>
        <authorList>
            <person name="Kawai M."/>
            <person name="Futagami T."/>
            <person name="Toyoda A."/>
            <person name="Takaki Y."/>
            <person name="Nishi S."/>
            <person name="Hori S."/>
            <person name="Arai W."/>
            <person name="Tsubouchi T."/>
            <person name="Morono Y."/>
            <person name="Uchiyama I."/>
            <person name="Ito T."/>
            <person name="Fujiyama A."/>
            <person name="Inagaki F."/>
            <person name="Takami H."/>
        </authorList>
    </citation>
    <scope>NUCLEOTIDE SEQUENCE</scope>
    <source>
        <strain evidence="5">Expedition CK06-06</strain>
    </source>
</reference>
<dbReference type="InterPro" id="IPR011611">
    <property type="entry name" value="PfkB_dom"/>
</dbReference>
<dbReference type="InterPro" id="IPR002173">
    <property type="entry name" value="Carboh/pur_kinase_PfkB_CS"/>
</dbReference>
<dbReference type="EMBL" id="BARW01002005">
    <property type="protein sequence ID" value="GAI66345.1"/>
    <property type="molecule type" value="Genomic_DNA"/>
</dbReference>
<evidence type="ECO:0000256" key="3">
    <source>
        <dbReference type="ARBA" id="ARBA00022777"/>
    </source>
</evidence>
<keyword evidence="2" id="KW-0808">Transferase</keyword>
<dbReference type="SUPFAM" id="SSF53613">
    <property type="entry name" value="Ribokinase-like"/>
    <property type="match status" value="1"/>
</dbReference>
<gene>
    <name evidence="5" type="ORF">S12H4_05892</name>
</gene>
<dbReference type="AlphaFoldDB" id="X1RT20"/>
<evidence type="ECO:0000313" key="5">
    <source>
        <dbReference type="EMBL" id="GAI66345.1"/>
    </source>
</evidence>
<comment type="caution">
    <text evidence="5">The sequence shown here is derived from an EMBL/GenBank/DDBJ whole genome shotgun (WGS) entry which is preliminary data.</text>
</comment>
<feature type="domain" description="Carbohydrate kinase PfkB" evidence="4">
    <location>
        <begin position="9"/>
        <end position="268"/>
    </location>
</feature>
<dbReference type="GO" id="GO:0016301">
    <property type="term" value="F:kinase activity"/>
    <property type="evidence" value="ECO:0007669"/>
    <property type="project" value="UniProtKB-KW"/>
</dbReference>
<evidence type="ECO:0000256" key="2">
    <source>
        <dbReference type="ARBA" id="ARBA00022679"/>
    </source>
</evidence>
<dbReference type="PANTHER" id="PTHR10584">
    <property type="entry name" value="SUGAR KINASE"/>
    <property type="match status" value="1"/>
</dbReference>
<dbReference type="GO" id="GO:0006796">
    <property type="term" value="P:phosphate-containing compound metabolic process"/>
    <property type="evidence" value="ECO:0007669"/>
    <property type="project" value="UniProtKB-ARBA"/>
</dbReference>
<protein>
    <recommendedName>
        <fullName evidence="4">Carbohydrate kinase PfkB domain-containing protein</fullName>
    </recommendedName>
</protein>
<dbReference type="Gene3D" id="3.40.1190.20">
    <property type="match status" value="1"/>
</dbReference>
<accession>X1RT20</accession>
<keyword evidence="3" id="KW-0418">Kinase</keyword>
<evidence type="ECO:0000259" key="4">
    <source>
        <dbReference type="Pfam" id="PF00294"/>
    </source>
</evidence>
<dbReference type="InterPro" id="IPR002139">
    <property type="entry name" value="Ribo/fructo_kinase"/>
</dbReference>
<evidence type="ECO:0000256" key="1">
    <source>
        <dbReference type="ARBA" id="ARBA00010688"/>
    </source>
</evidence>
<dbReference type="Pfam" id="PF00294">
    <property type="entry name" value="PfkB"/>
    <property type="match status" value="1"/>
</dbReference>
<dbReference type="InterPro" id="IPR029056">
    <property type="entry name" value="Ribokinase-like"/>
</dbReference>
<organism evidence="5">
    <name type="scientific">marine sediment metagenome</name>
    <dbReference type="NCBI Taxonomy" id="412755"/>
    <lineage>
        <taxon>unclassified sequences</taxon>
        <taxon>metagenomes</taxon>
        <taxon>ecological metagenomes</taxon>
    </lineage>
</organism>
<dbReference type="PROSITE" id="PS00584">
    <property type="entry name" value="PFKB_KINASES_2"/>
    <property type="match status" value="1"/>
</dbReference>
<comment type="similarity">
    <text evidence="1">Belongs to the carbohydrate kinase PfkB family.</text>
</comment>
<name>X1RT20_9ZZZZ</name>
<proteinExistence type="inferred from homology"/>